<comment type="catalytic activity">
    <reaction evidence="4 7">
        <text>(6S)-5-formyl-5,6,7,8-tetrahydrofolate + ATP = (6R)-5,10-methenyltetrahydrofolate + ADP + phosphate</text>
        <dbReference type="Rhea" id="RHEA:10488"/>
        <dbReference type="ChEBI" id="CHEBI:30616"/>
        <dbReference type="ChEBI" id="CHEBI:43474"/>
        <dbReference type="ChEBI" id="CHEBI:57455"/>
        <dbReference type="ChEBI" id="CHEBI:57457"/>
        <dbReference type="ChEBI" id="CHEBI:456216"/>
        <dbReference type="EC" id="6.3.3.2"/>
    </reaction>
</comment>
<dbReference type="PANTHER" id="PTHR23407">
    <property type="entry name" value="ATPASE INHIBITOR/5-FORMYLTETRAHYDROFOLATE CYCLO-LIGASE"/>
    <property type="match status" value="1"/>
</dbReference>
<gene>
    <name evidence="8" type="ORF">FISHEDRAFT_32168</name>
</gene>
<dbReference type="InterPro" id="IPR037171">
    <property type="entry name" value="NagB/RpiA_transferase-like"/>
</dbReference>
<evidence type="ECO:0000256" key="6">
    <source>
        <dbReference type="PIRSR" id="PIRSR006806-1"/>
    </source>
</evidence>
<feature type="binding site" evidence="6">
    <location>
        <position position="59"/>
    </location>
    <ligand>
        <name>substrate</name>
    </ligand>
</feature>
<evidence type="ECO:0000256" key="7">
    <source>
        <dbReference type="RuleBase" id="RU361279"/>
    </source>
</evidence>
<keyword evidence="8" id="KW-0808">Transferase</keyword>
<evidence type="ECO:0000256" key="4">
    <source>
        <dbReference type="ARBA" id="ARBA00036539"/>
    </source>
</evidence>
<evidence type="ECO:0000313" key="8">
    <source>
        <dbReference type="EMBL" id="KIY53997.1"/>
    </source>
</evidence>
<name>A0A0D7AR07_9AGAR</name>
<dbReference type="AlphaFoldDB" id="A0A0D7AR07"/>
<dbReference type="GO" id="GO:0035999">
    <property type="term" value="P:tetrahydrofolate interconversion"/>
    <property type="evidence" value="ECO:0007669"/>
    <property type="project" value="TreeGrafter"/>
</dbReference>
<dbReference type="SUPFAM" id="SSF100950">
    <property type="entry name" value="NagB/RpiA/CoA transferase-like"/>
    <property type="match status" value="1"/>
</dbReference>
<evidence type="ECO:0000256" key="1">
    <source>
        <dbReference type="ARBA" id="ARBA00010638"/>
    </source>
</evidence>
<feature type="binding site" evidence="6">
    <location>
        <position position="65"/>
    </location>
    <ligand>
        <name>substrate</name>
    </ligand>
</feature>
<sequence length="231" mass="25978">MSMIQRASLQAEKKAMRLAIFSALSQIPESSLRTQCTSFATLLLAVMMMRPSKTISCYLSMPTAEFDTSSLVQHILREVPSYSGKNLLVPKIVDRKLGLMDFFMIHNEGDLDSLPGGLWGIREPGYTYKGLPRLKATDRDCPLIDVIIVPGVAFDKSFARLGHGKGFYDRYIRMYSQGRVPPKLGEMHVRKIMIALALNEQIVEKVPTEEHDENVDIIVTASELHQPTRHS</sequence>
<keyword evidence="7" id="KW-0479">Metal-binding</keyword>
<reference evidence="8 9" key="1">
    <citation type="journal article" date="2015" name="Fungal Genet. Biol.">
        <title>Evolution of novel wood decay mechanisms in Agaricales revealed by the genome sequences of Fistulina hepatica and Cylindrobasidium torrendii.</title>
        <authorList>
            <person name="Floudas D."/>
            <person name="Held B.W."/>
            <person name="Riley R."/>
            <person name="Nagy L.G."/>
            <person name="Koehler G."/>
            <person name="Ransdell A.S."/>
            <person name="Younus H."/>
            <person name="Chow J."/>
            <person name="Chiniquy J."/>
            <person name="Lipzen A."/>
            <person name="Tritt A."/>
            <person name="Sun H."/>
            <person name="Haridas S."/>
            <person name="LaButti K."/>
            <person name="Ohm R.A."/>
            <person name="Kues U."/>
            <person name="Blanchette R.A."/>
            <person name="Grigoriev I.V."/>
            <person name="Minto R.E."/>
            <person name="Hibbett D.S."/>
        </authorList>
    </citation>
    <scope>NUCLEOTIDE SEQUENCE [LARGE SCALE GENOMIC DNA]</scope>
    <source>
        <strain evidence="8 9">ATCC 64428</strain>
    </source>
</reference>
<keyword evidence="9" id="KW-1185">Reference proteome</keyword>
<dbReference type="NCBIfam" id="TIGR02727">
    <property type="entry name" value="MTHFS_bact"/>
    <property type="match status" value="1"/>
</dbReference>
<keyword evidence="3 6" id="KW-0067">ATP-binding</keyword>
<dbReference type="GO" id="GO:0046872">
    <property type="term" value="F:metal ion binding"/>
    <property type="evidence" value="ECO:0007669"/>
    <property type="project" value="UniProtKB-KW"/>
</dbReference>
<evidence type="ECO:0000256" key="5">
    <source>
        <dbReference type="ARBA" id="ARBA00038966"/>
    </source>
</evidence>
<evidence type="ECO:0000256" key="3">
    <source>
        <dbReference type="ARBA" id="ARBA00022840"/>
    </source>
</evidence>
<dbReference type="PIRSF" id="PIRSF006806">
    <property type="entry name" value="FTHF_cligase"/>
    <property type="match status" value="1"/>
</dbReference>
<dbReference type="PANTHER" id="PTHR23407:SF1">
    <property type="entry name" value="5-FORMYLTETRAHYDROFOLATE CYCLO-LIGASE"/>
    <property type="match status" value="1"/>
</dbReference>
<dbReference type="Proteomes" id="UP000054144">
    <property type="component" value="Unassembled WGS sequence"/>
</dbReference>
<keyword evidence="2 6" id="KW-0547">Nucleotide-binding</keyword>
<dbReference type="EMBL" id="KN881581">
    <property type="protein sequence ID" value="KIY53997.1"/>
    <property type="molecule type" value="Genomic_DNA"/>
</dbReference>
<feature type="binding site" evidence="6">
    <location>
        <begin position="13"/>
        <end position="17"/>
    </location>
    <ligand>
        <name>ATP</name>
        <dbReference type="ChEBI" id="CHEBI:30616"/>
    </ligand>
</feature>
<evidence type="ECO:0000256" key="2">
    <source>
        <dbReference type="ARBA" id="ARBA00022741"/>
    </source>
</evidence>
<dbReference type="GO" id="GO:0030272">
    <property type="term" value="F:5-formyltetrahydrofolate cyclo-ligase activity"/>
    <property type="evidence" value="ECO:0007669"/>
    <property type="project" value="UniProtKB-EC"/>
</dbReference>
<dbReference type="GO" id="GO:0005524">
    <property type="term" value="F:ATP binding"/>
    <property type="evidence" value="ECO:0007669"/>
    <property type="project" value="UniProtKB-KW"/>
</dbReference>
<dbReference type="InterPro" id="IPR024185">
    <property type="entry name" value="FTHF_cligase-like_sf"/>
</dbReference>
<dbReference type="InterPro" id="IPR002698">
    <property type="entry name" value="FTHF_cligase"/>
</dbReference>
<dbReference type="GO" id="GO:0009396">
    <property type="term" value="P:folic acid-containing compound biosynthetic process"/>
    <property type="evidence" value="ECO:0007669"/>
    <property type="project" value="TreeGrafter"/>
</dbReference>
<comment type="similarity">
    <text evidence="1 7">Belongs to the 5-formyltetrahydrofolate cyclo-ligase family.</text>
</comment>
<dbReference type="OrthoDB" id="2015992at2759"/>
<organism evidence="8 9">
    <name type="scientific">Fistulina hepatica ATCC 64428</name>
    <dbReference type="NCBI Taxonomy" id="1128425"/>
    <lineage>
        <taxon>Eukaryota</taxon>
        <taxon>Fungi</taxon>
        <taxon>Dikarya</taxon>
        <taxon>Basidiomycota</taxon>
        <taxon>Agaricomycotina</taxon>
        <taxon>Agaricomycetes</taxon>
        <taxon>Agaricomycetidae</taxon>
        <taxon>Agaricales</taxon>
        <taxon>Fistulinaceae</taxon>
        <taxon>Fistulina</taxon>
    </lineage>
</organism>
<feature type="binding site" evidence="6">
    <location>
        <begin position="160"/>
        <end position="168"/>
    </location>
    <ligand>
        <name>ATP</name>
        <dbReference type="ChEBI" id="CHEBI:30616"/>
    </ligand>
</feature>
<dbReference type="Pfam" id="PF01812">
    <property type="entry name" value="5-FTHF_cyc-lig"/>
    <property type="match status" value="1"/>
</dbReference>
<dbReference type="GO" id="GO:0016740">
    <property type="term" value="F:transferase activity"/>
    <property type="evidence" value="ECO:0007669"/>
    <property type="project" value="UniProtKB-KW"/>
</dbReference>
<comment type="cofactor">
    <cofactor evidence="7">
        <name>Mg(2+)</name>
        <dbReference type="ChEBI" id="CHEBI:18420"/>
    </cofactor>
</comment>
<evidence type="ECO:0000313" key="9">
    <source>
        <dbReference type="Proteomes" id="UP000054144"/>
    </source>
</evidence>
<protein>
    <recommendedName>
        <fullName evidence="5 7">5-formyltetrahydrofolate cyclo-ligase</fullName>
        <ecNumber evidence="5 7">6.3.3.2</ecNumber>
    </recommendedName>
</protein>
<keyword evidence="7" id="KW-0460">Magnesium</keyword>
<dbReference type="Gene3D" id="3.40.50.10420">
    <property type="entry name" value="NagB/RpiA/CoA transferase-like"/>
    <property type="match status" value="1"/>
</dbReference>
<accession>A0A0D7AR07</accession>
<dbReference type="EC" id="6.3.3.2" evidence="5 7"/>
<proteinExistence type="inferred from homology"/>